<dbReference type="EMBL" id="CP022753">
    <property type="protein sequence ID" value="ASU85232.1"/>
    <property type="molecule type" value="Genomic_DNA"/>
</dbReference>
<dbReference type="GO" id="GO:0055085">
    <property type="term" value="P:transmembrane transport"/>
    <property type="evidence" value="ECO:0007669"/>
    <property type="project" value="InterPro"/>
</dbReference>
<dbReference type="KEGG" id="ngv:CDO52_22735"/>
<dbReference type="CDD" id="cd06261">
    <property type="entry name" value="TM_PBP2"/>
    <property type="match status" value="1"/>
</dbReference>
<evidence type="ECO:0000313" key="9">
    <source>
        <dbReference type="EMBL" id="ASU85232.1"/>
    </source>
</evidence>
<dbReference type="RefSeq" id="WP_094932687.1">
    <property type="nucleotide sequence ID" value="NZ_CP022753.1"/>
</dbReference>
<dbReference type="GO" id="GO:0031460">
    <property type="term" value="P:glycine betaine transport"/>
    <property type="evidence" value="ECO:0007669"/>
    <property type="project" value="TreeGrafter"/>
</dbReference>
<organism evidence="9 10">
    <name type="scientific">Nocardiopsis gilva YIM 90087</name>
    <dbReference type="NCBI Taxonomy" id="1235441"/>
    <lineage>
        <taxon>Bacteria</taxon>
        <taxon>Bacillati</taxon>
        <taxon>Actinomycetota</taxon>
        <taxon>Actinomycetes</taxon>
        <taxon>Streptosporangiales</taxon>
        <taxon>Nocardiopsidaceae</taxon>
        <taxon>Nocardiopsis</taxon>
    </lineage>
</organism>
<dbReference type="SUPFAM" id="SSF161098">
    <property type="entry name" value="MetI-like"/>
    <property type="match status" value="1"/>
</dbReference>
<comment type="subcellular location">
    <subcellularLocation>
        <location evidence="6">Cell membrane</location>
        <topology evidence="6">Multi-pass membrane protein</topology>
    </subcellularLocation>
    <subcellularLocation>
        <location evidence="1">Membrane</location>
        <topology evidence="1">Multi-pass membrane protein</topology>
    </subcellularLocation>
</comment>
<evidence type="ECO:0000256" key="3">
    <source>
        <dbReference type="ARBA" id="ARBA00022692"/>
    </source>
</evidence>
<comment type="similarity">
    <text evidence="6">Belongs to the binding-protein-dependent transport system permease family.</text>
</comment>
<evidence type="ECO:0000256" key="5">
    <source>
        <dbReference type="ARBA" id="ARBA00023136"/>
    </source>
</evidence>
<dbReference type="OrthoDB" id="3233284at2"/>
<dbReference type="PANTHER" id="PTHR30177">
    <property type="entry name" value="GLYCINE BETAINE/L-PROLINE TRANSPORT SYSTEM PERMEASE PROTEIN PROW"/>
    <property type="match status" value="1"/>
</dbReference>
<reference evidence="9 10" key="1">
    <citation type="submission" date="2017-08" db="EMBL/GenBank/DDBJ databases">
        <title>The complete genome sequence of Nocardiopsis gilva YIM 90087.</title>
        <authorList>
            <person name="Yin M."/>
            <person name="Tang S."/>
        </authorList>
    </citation>
    <scope>NUCLEOTIDE SEQUENCE [LARGE SCALE GENOMIC DNA]</scope>
    <source>
        <strain evidence="9 10">YIM 90087</strain>
    </source>
</reference>
<feature type="region of interest" description="Disordered" evidence="7">
    <location>
        <begin position="232"/>
        <end position="311"/>
    </location>
</feature>
<evidence type="ECO:0000313" key="10">
    <source>
        <dbReference type="Proteomes" id="UP000215005"/>
    </source>
</evidence>
<dbReference type="Proteomes" id="UP000215005">
    <property type="component" value="Chromosome"/>
</dbReference>
<dbReference type="Pfam" id="PF00528">
    <property type="entry name" value="BPD_transp_1"/>
    <property type="match status" value="1"/>
</dbReference>
<sequence length="311" mass="32518">MTDGLCTAVRSLASEETEGPSLLTWTCDNFATIVWPRLVEHTLLSYAPILLGLALALPIGIASARWRPLYPPVLTGVNVLYAIPSIALFFLMLPYTGFSLWTAIIPLTLYTLTILVPNVVDGLNQVPDHVRQAAVAMGFGPLRRLLQVELRIAIPVVIAGLRVAAVATISMVSVASLVGLGGLGQLILSEGFKRQFPAPIIVGVVLSVALAFLTDALLVLLQYLLTPWTRRDDRGKQSRGAARGTTRTERRAADGSAESDTAAVAAVPAGAGSGTPGPAHPGPDIGRADTGGPNTGGPDRPGGRAPGEGDR</sequence>
<keyword evidence="2 6" id="KW-0813">Transport</keyword>
<evidence type="ECO:0000256" key="4">
    <source>
        <dbReference type="ARBA" id="ARBA00022989"/>
    </source>
</evidence>
<evidence type="ECO:0000256" key="6">
    <source>
        <dbReference type="RuleBase" id="RU363032"/>
    </source>
</evidence>
<feature type="domain" description="ABC transmembrane type-1" evidence="8">
    <location>
        <begin position="38"/>
        <end position="223"/>
    </location>
</feature>
<evidence type="ECO:0000256" key="7">
    <source>
        <dbReference type="SAM" id="MobiDB-lite"/>
    </source>
</evidence>
<dbReference type="GO" id="GO:0005886">
    <property type="term" value="C:plasma membrane"/>
    <property type="evidence" value="ECO:0007669"/>
    <property type="project" value="UniProtKB-SubCell"/>
</dbReference>
<feature type="transmembrane region" description="Helical" evidence="6">
    <location>
        <begin position="200"/>
        <end position="225"/>
    </location>
</feature>
<name>A0A223SAW2_9ACTN</name>
<dbReference type="AlphaFoldDB" id="A0A223SAW2"/>
<evidence type="ECO:0000256" key="1">
    <source>
        <dbReference type="ARBA" id="ARBA00004141"/>
    </source>
</evidence>
<feature type="transmembrane region" description="Helical" evidence="6">
    <location>
        <begin position="73"/>
        <end position="92"/>
    </location>
</feature>
<keyword evidence="3 6" id="KW-0812">Transmembrane</keyword>
<feature type="transmembrane region" description="Helical" evidence="6">
    <location>
        <begin position="152"/>
        <end position="180"/>
    </location>
</feature>
<keyword evidence="5 6" id="KW-0472">Membrane</keyword>
<protein>
    <submittedName>
        <fullName evidence="9">ABC transporter permease</fullName>
    </submittedName>
</protein>
<keyword evidence="10" id="KW-1185">Reference proteome</keyword>
<feature type="compositionally biased region" description="Low complexity" evidence="7">
    <location>
        <begin position="261"/>
        <end position="270"/>
    </location>
</feature>
<dbReference type="PROSITE" id="PS50928">
    <property type="entry name" value="ABC_TM1"/>
    <property type="match status" value="1"/>
</dbReference>
<dbReference type="InterPro" id="IPR035906">
    <property type="entry name" value="MetI-like_sf"/>
</dbReference>
<proteinExistence type="inferred from homology"/>
<gene>
    <name evidence="9" type="ORF">CDO52_22735</name>
</gene>
<evidence type="ECO:0000259" key="8">
    <source>
        <dbReference type="PROSITE" id="PS50928"/>
    </source>
</evidence>
<dbReference type="PANTHER" id="PTHR30177:SF4">
    <property type="entry name" value="OSMOPROTECTANT IMPORT PERMEASE PROTEIN OSMW"/>
    <property type="match status" value="1"/>
</dbReference>
<keyword evidence="4 6" id="KW-1133">Transmembrane helix</keyword>
<dbReference type="InterPro" id="IPR051204">
    <property type="entry name" value="ABC_transp_perm/SBD"/>
</dbReference>
<evidence type="ECO:0000256" key="2">
    <source>
        <dbReference type="ARBA" id="ARBA00022448"/>
    </source>
</evidence>
<dbReference type="Gene3D" id="1.10.3720.10">
    <property type="entry name" value="MetI-like"/>
    <property type="match status" value="1"/>
</dbReference>
<feature type="transmembrane region" description="Helical" evidence="6">
    <location>
        <begin position="43"/>
        <end position="61"/>
    </location>
</feature>
<accession>A0A223SAW2</accession>
<dbReference type="InterPro" id="IPR000515">
    <property type="entry name" value="MetI-like"/>
</dbReference>